<keyword evidence="2 4" id="KW-0238">DNA-binding</keyword>
<keyword evidence="7" id="KW-1185">Reference proteome</keyword>
<feature type="DNA-binding region" description="H-T-H motif" evidence="4">
    <location>
        <begin position="55"/>
        <end position="74"/>
    </location>
</feature>
<dbReference type="Pfam" id="PF02909">
    <property type="entry name" value="TetR_C_1"/>
    <property type="match status" value="1"/>
</dbReference>
<dbReference type="SUPFAM" id="SSF48498">
    <property type="entry name" value="Tetracyclin repressor-like, C-terminal domain"/>
    <property type="match status" value="1"/>
</dbReference>
<dbReference type="PANTHER" id="PTHR30055">
    <property type="entry name" value="HTH-TYPE TRANSCRIPTIONAL REGULATOR RUTR"/>
    <property type="match status" value="1"/>
</dbReference>
<keyword evidence="1" id="KW-0805">Transcription regulation</keyword>
<evidence type="ECO:0000256" key="2">
    <source>
        <dbReference type="ARBA" id="ARBA00023125"/>
    </source>
</evidence>
<reference evidence="6 7" key="1">
    <citation type="submission" date="2024-09" db="EMBL/GenBank/DDBJ databases">
        <authorList>
            <person name="Sun Q."/>
            <person name="Mori K."/>
        </authorList>
    </citation>
    <scope>NUCLEOTIDE SEQUENCE [LARGE SCALE GENOMIC DNA]</scope>
    <source>
        <strain evidence="6 7">CGMCC 1.15906</strain>
    </source>
</reference>
<evidence type="ECO:0000256" key="3">
    <source>
        <dbReference type="ARBA" id="ARBA00023163"/>
    </source>
</evidence>
<dbReference type="InterPro" id="IPR001647">
    <property type="entry name" value="HTH_TetR"/>
</dbReference>
<dbReference type="Proteomes" id="UP001589890">
    <property type="component" value="Unassembled WGS sequence"/>
</dbReference>
<dbReference type="EMBL" id="JBHLTC010000018">
    <property type="protein sequence ID" value="MFC0625530.1"/>
    <property type="molecule type" value="Genomic_DNA"/>
</dbReference>
<sequence length="251" mass="27241">MTTEYSGTGDPVRTLELLWGVQAAPTRGPKPAHTVADVVRAAIEVADAEGLAAMSIRRVADHLGVGAMTLYRYVPGKAELLDLMVDTVSGELTRAEPTGEWRADLEATARDVRALYLRHRWLVQVATSRPPMGPNIMAKYEHELSIVEGIGLSDIDMDAAIALVNEYVHGAVRAAIESDQIQKESGLTHGQWWVQLAPVLAKVPQLENYPLANRVGTAVGVEFNAPYDPDYSFEFGLGRVLDGIAALLATR</sequence>
<dbReference type="InterPro" id="IPR050109">
    <property type="entry name" value="HTH-type_TetR-like_transc_reg"/>
</dbReference>
<evidence type="ECO:0000313" key="6">
    <source>
        <dbReference type="EMBL" id="MFC0625530.1"/>
    </source>
</evidence>
<evidence type="ECO:0000259" key="5">
    <source>
        <dbReference type="PROSITE" id="PS50977"/>
    </source>
</evidence>
<dbReference type="Gene3D" id="1.10.357.10">
    <property type="entry name" value="Tetracycline Repressor, domain 2"/>
    <property type="match status" value="1"/>
</dbReference>
<evidence type="ECO:0000313" key="7">
    <source>
        <dbReference type="Proteomes" id="UP001589890"/>
    </source>
</evidence>
<dbReference type="RefSeq" id="WP_380048040.1">
    <property type="nucleotide sequence ID" value="NZ_JBHLTC010000018.1"/>
</dbReference>
<dbReference type="Pfam" id="PF00440">
    <property type="entry name" value="TetR_N"/>
    <property type="match status" value="1"/>
</dbReference>
<dbReference type="SUPFAM" id="SSF46689">
    <property type="entry name" value="Homeodomain-like"/>
    <property type="match status" value="1"/>
</dbReference>
<dbReference type="PANTHER" id="PTHR30055:SF151">
    <property type="entry name" value="TRANSCRIPTIONAL REGULATORY PROTEIN"/>
    <property type="match status" value="1"/>
</dbReference>
<protein>
    <submittedName>
        <fullName evidence="6">TetR/AcrR family transcriptional regulator</fullName>
    </submittedName>
</protein>
<name>A0ABV6QLL9_9ACTN</name>
<proteinExistence type="predicted"/>
<dbReference type="InterPro" id="IPR009057">
    <property type="entry name" value="Homeodomain-like_sf"/>
</dbReference>
<evidence type="ECO:0000256" key="4">
    <source>
        <dbReference type="PROSITE-ProRule" id="PRU00335"/>
    </source>
</evidence>
<comment type="caution">
    <text evidence="6">The sequence shown here is derived from an EMBL/GenBank/DDBJ whole genome shotgun (WGS) entry which is preliminary data.</text>
</comment>
<feature type="domain" description="HTH tetR-type" evidence="5">
    <location>
        <begin position="32"/>
        <end position="92"/>
    </location>
</feature>
<dbReference type="PROSITE" id="PS50977">
    <property type="entry name" value="HTH_TETR_2"/>
    <property type="match status" value="1"/>
</dbReference>
<dbReference type="Gene3D" id="1.10.10.60">
    <property type="entry name" value="Homeodomain-like"/>
    <property type="match status" value="1"/>
</dbReference>
<keyword evidence="3" id="KW-0804">Transcription</keyword>
<evidence type="ECO:0000256" key="1">
    <source>
        <dbReference type="ARBA" id="ARBA00023015"/>
    </source>
</evidence>
<gene>
    <name evidence="6" type="ORF">ACFFGN_15720</name>
</gene>
<dbReference type="InterPro" id="IPR004111">
    <property type="entry name" value="Repressor_TetR_C"/>
</dbReference>
<dbReference type="InterPro" id="IPR036271">
    <property type="entry name" value="Tet_transcr_reg_TetR-rel_C_sf"/>
</dbReference>
<accession>A0ABV6QLL9</accession>
<organism evidence="6 7">
    <name type="scientific">Kribbella deserti</name>
    <dbReference type="NCBI Taxonomy" id="1926257"/>
    <lineage>
        <taxon>Bacteria</taxon>
        <taxon>Bacillati</taxon>
        <taxon>Actinomycetota</taxon>
        <taxon>Actinomycetes</taxon>
        <taxon>Propionibacteriales</taxon>
        <taxon>Kribbellaceae</taxon>
        <taxon>Kribbella</taxon>
    </lineage>
</organism>